<reference evidence="2 3" key="1">
    <citation type="submission" date="2019-01" db="EMBL/GenBank/DDBJ databases">
        <title>Cytophagaceae bacterium strain CAR-16.</title>
        <authorList>
            <person name="Chen W.-M."/>
        </authorList>
    </citation>
    <scope>NUCLEOTIDE SEQUENCE [LARGE SCALE GENOMIC DNA]</scope>
    <source>
        <strain evidence="2 3">CAR-16</strain>
    </source>
</reference>
<dbReference type="InterPro" id="IPR002686">
    <property type="entry name" value="Transposase_17"/>
</dbReference>
<dbReference type="GO" id="GO:0004803">
    <property type="term" value="F:transposase activity"/>
    <property type="evidence" value="ECO:0007669"/>
    <property type="project" value="InterPro"/>
</dbReference>
<organism evidence="2 3">
    <name type="scientific">Aquirufa rosea</name>
    <dbReference type="NCBI Taxonomy" id="2509241"/>
    <lineage>
        <taxon>Bacteria</taxon>
        <taxon>Pseudomonadati</taxon>
        <taxon>Bacteroidota</taxon>
        <taxon>Cytophagia</taxon>
        <taxon>Cytophagales</taxon>
        <taxon>Flectobacillaceae</taxon>
        <taxon>Aquirufa</taxon>
    </lineage>
</organism>
<dbReference type="Gene3D" id="3.30.70.1290">
    <property type="entry name" value="Transposase IS200-like"/>
    <property type="match status" value="1"/>
</dbReference>
<dbReference type="SUPFAM" id="SSF143422">
    <property type="entry name" value="Transposase IS200-like"/>
    <property type="match status" value="1"/>
</dbReference>
<accession>A0A4Q1BXT7</accession>
<dbReference type="SMART" id="SM01321">
    <property type="entry name" value="Y1_Tnp"/>
    <property type="match status" value="1"/>
</dbReference>
<sequence>MKPRKFRNKYRVDSTRKPNWDYRRPGAYYITLVTKNRVRFFGSIVKRKPNSENEMRLSELGKLAEKFWQEIPLHFPFVELGNFVIMPDHMHGMLIIKSIPEINLNTISPRELETSPDLLVNDRKFEVNNDSNLRANANTIREKMASISPKYGSISTVVRSFKSAVSKFAHRINPDFKWHTNYHDYVVLTKNVYQNMQRYTLNNPKNWGKK</sequence>
<dbReference type="GO" id="GO:0006313">
    <property type="term" value="P:DNA transposition"/>
    <property type="evidence" value="ECO:0007669"/>
    <property type="project" value="InterPro"/>
</dbReference>
<keyword evidence="3" id="KW-1185">Reference proteome</keyword>
<gene>
    <name evidence="2" type="ORF">ESB04_09820</name>
</gene>
<evidence type="ECO:0000313" key="3">
    <source>
        <dbReference type="Proteomes" id="UP000289455"/>
    </source>
</evidence>
<dbReference type="Proteomes" id="UP000289455">
    <property type="component" value="Unassembled WGS sequence"/>
</dbReference>
<dbReference type="PANTHER" id="PTHR36966">
    <property type="entry name" value="REP-ASSOCIATED TYROSINE TRANSPOSASE"/>
    <property type="match status" value="1"/>
</dbReference>
<dbReference type="OrthoDB" id="9794403at2"/>
<feature type="domain" description="Transposase IS200-like" evidence="1">
    <location>
        <begin position="24"/>
        <end position="203"/>
    </location>
</feature>
<dbReference type="InterPro" id="IPR036515">
    <property type="entry name" value="Transposase_17_sf"/>
</dbReference>
<dbReference type="InterPro" id="IPR052715">
    <property type="entry name" value="RAYT_transposase"/>
</dbReference>
<dbReference type="GO" id="GO:0043565">
    <property type="term" value="F:sequence-specific DNA binding"/>
    <property type="evidence" value="ECO:0007669"/>
    <property type="project" value="TreeGrafter"/>
</dbReference>
<protein>
    <submittedName>
        <fullName evidence="2">Transposase</fullName>
    </submittedName>
</protein>
<dbReference type="RefSeq" id="WP_129027568.1">
    <property type="nucleotide sequence ID" value="NZ_SDHY01000006.1"/>
</dbReference>
<dbReference type="AlphaFoldDB" id="A0A4Q1BXT7"/>
<proteinExistence type="predicted"/>
<evidence type="ECO:0000313" key="2">
    <source>
        <dbReference type="EMBL" id="RXK47528.1"/>
    </source>
</evidence>
<dbReference type="EMBL" id="SDHY01000006">
    <property type="protein sequence ID" value="RXK47528.1"/>
    <property type="molecule type" value="Genomic_DNA"/>
</dbReference>
<dbReference type="PANTHER" id="PTHR36966:SF1">
    <property type="entry name" value="REP-ASSOCIATED TYROSINE TRANSPOSASE"/>
    <property type="match status" value="1"/>
</dbReference>
<evidence type="ECO:0000259" key="1">
    <source>
        <dbReference type="SMART" id="SM01321"/>
    </source>
</evidence>
<comment type="caution">
    <text evidence="2">The sequence shown here is derived from an EMBL/GenBank/DDBJ whole genome shotgun (WGS) entry which is preliminary data.</text>
</comment>
<name>A0A4Q1BXT7_9BACT</name>